<sequence length="665" mass="76016">MAQHLAEDEFISTDQCVAYLKLLGAWAKLRNAISRQDGVFGIYDAAAEGLGPNDDSIVRAQIREKRWAVYTARAVQRYTSWWDTCIPTDSSIPMQSAISDAESYKRIVFPTSRIRWKEMYLPPLDVLMVWHAHMLSPQEYLEDCIRHGKMGTWASDFPWQLVNSQINDTTLEYVPSTQAQDFFETQLGLQWNNLNDPPVATVTCPSCERSTTVEWTKGDIGSDPQKAFSRCTGFSDSSFQSCCLHCQAMINHDKLKIARFYRDVKSVLFEDGTVAGSQYSIYGIPGQQSTGLPAEGPKHSSLNNFIKTIGMELLVLTDPKREVCRTIFDLKTFLEAKLHDQATLSVTYKKDSSTVKLVDLFYTNRMLMRYWATWNHFSLDLASAVIRQGRFIRDTEHLDWVHFPDVHAIIERFFGRYTAFFSIMRKNPSCIAIPTLDIDLVWHTHLLSPAKYFFYSVRTEDGNPLRLIQHGNTIAAMEMHKAFIWTSKEYRKVTGGEIYSECLCRYCAALREDELYTTLFPSKSIYRARKAAEALHDRIDIPTTCGPHISAHSATPNPEPESAYQADMLRVQQTMLQRMGEKASERMERRRHRQGARRGIPDSFSTTQHVWGFPMSIEFYAPYFPDLEIHGHLYACDPHSMYPGLTGKLVDINNNSSDGEASPLH</sequence>
<dbReference type="Pfam" id="PF07173">
    <property type="entry name" value="GRDP-like"/>
    <property type="match status" value="1"/>
</dbReference>
<dbReference type="STRING" id="2070753.A0A3A2ZR54"/>
<dbReference type="EMBL" id="MVGC01000206">
    <property type="protein sequence ID" value="RJE21774.1"/>
    <property type="molecule type" value="Genomic_DNA"/>
</dbReference>
<proteinExistence type="predicted"/>
<dbReference type="PANTHER" id="PTHR34365:SF7">
    <property type="entry name" value="GLYCINE-RICH DOMAIN-CONTAINING PROTEIN 1"/>
    <property type="match status" value="1"/>
</dbReference>
<keyword evidence="2" id="KW-1185">Reference proteome</keyword>
<evidence type="ECO:0000313" key="2">
    <source>
        <dbReference type="Proteomes" id="UP000266188"/>
    </source>
</evidence>
<dbReference type="OrthoDB" id="2684236at2759"/>
<protein>
    <recommendedName>
        <fullName evidence="3">Alpha-ketoglutarate-dependent sulfonate dioxygenase</fullName>
    </recommendedName>
</protein>
<name>A0A3A2ZR54_9EURO</name>
<evidence type="ECO:0008006" key="3">
    <source>
        <dbReference type="Google" id="ProtNLM"/>
    </source>
</evidence>
<dbReference type="InterPro" id="IPR009836">
    <property type="entry name" value="GRDP-like"/>
</dbReference>
<reference evidence="2" key="1">
    <citation type="submission" date="2017-02" db="EMBL/GenBank/DDBJ databases">
        <authorList>
            <person name="Tafer H."/>
            <person name="Lopandic K."/>
        </authorList>
    </citation>
    <scope>NUCLEOTIDE SEQUENCE [LARGE SCALE GENOMIC DNA]</scope>
    <source>
        <strain evidence="2">CBS 366.77</strain>
    </source>
</reference>
<dbReference type="AlphaFoldDB" id="A0A3A2ZR54"/>
<accession>A0A3A2ZR54</accession>
<dbReference type="Proteomes" id="UP000266188">
    <property type="component" value="Unassembled WGS sequence"/>
</dbReference>
<gene>
    <name evidence="1" type="ORF">PHISCL_05893</name>
</gene>
<evidence type="ECO:0000313" key="1">
    <source>
        <dbReference type="EMBL" id="RJE21774.1"/>
    </source>
</evidence>
<organism evidence="1 2">
    <name type="scientific">Aspergillus sclerotialis</name>
    <dbReference type="NCBI Taxonomy" id="2070753"/>
    <lineage>
        <taxon>Eukaryota</taxon>
        <taxon>Fungi</taxon>
        <taxon>Dikarya</taxon>
        <taxon>Ascomycota</taxon>
        <taxon>Pezizomycotina</taxon>
        <taxon>Eurotiomycetes</taxon>
        <taxon>Eurotiomycetidae</taxon>
        <taxon>Eurotiales</taxon>
        <taxon>Aspergillaceae</taxon>
        <taxon>Aspergillus</taxon>
        <taxon>Aspergillus subgen. Polypaecilum</taxon>
    </lineage>
</organism>
<dbReference type="PANTHER" id="PTHR34365">
    <property type="entry name" value="ENOLASE (DUF1399)"/>
    <property type="match status" value="1"/>
</dbReference>
<comment type="caution">
    <text evidence="1">The sequence shown here is derived from an EMBL/GenBank/DDBJ whole genome shotgun (WGS) entry which is preliminary data.</text>
</comment>